<comment type="cofactor">
    <cofactor evidence="1">
        <name>heme</name>
        <dbReference type="ChEBI" id="CHEBI:30413"/>
    </cofactor>
</comment>
<dbReference type="SUPFAM" id="SSF57903">
    <property type="entry name" value="FYVE/PHD zinc finger"/>
    <property type="match status" value="1"/>
</dbReference>
<dbReference type="GO" id="GO:0004497">
    <property type="term" value="F:monooxygenase activity"/>
    <property type="evidence" value="ECO:0007669"/>
    <property type="project" value="UniProtKB-KW"/>
</dbReference>
<evidence type="ECO:0000256" key="1">
    <source>
        <dbReference type="ARBA" id="ARBA00001971"/>
    </source>
</evidence>
<reference evidence="20" key="1">
    <citation type="submission" date="2005-10" db="EMBL/GenBank/DDBJ databases">
        <authorList>
            <person name="Loftus B.J."/>
            <person name="Nene V.M."/>
            <person name="Hannick L.I."/>
            <person name="Bidwell S."/>
            <person name="Haas B."/>
            <person name="Amedeo P."/>
            <person name="Orvis J."/>
            <person name="Wortman J.R."/>
            <person name="White O.R."/>
            <person name="Salzberg S."/>
            <person name="Shumway M."/>
            <person name="Koo H."/>
            <person name="Zhao Y."/>
            <person name="Holmes M."/>
            <person name="Miller J."/>
            <person name="Schatz M."/>
            <person name="Pop M."/>
            <person name="Pai G."/>
            <person name="Utterback T."/>
            <person name="Rogers Y.-H."/>
            <person name="Kravitz S."/>
            <person name="Fraser C.M."/>
        </authorList>
    </citation>
    <scope>NUCLEOTIDE SEQUENCE</scope>
    <source>
        <strain evidence="20">Liverpool</strain>
    </source>
</reference>
<gene>
    <name evidence="20" type="ORF">AaeL_AAEL017556</name>
</gene>
<keyword evidence="9" id="KW-0862">Zinc</keyword>
<keyword evidence="12" id="KW-0408">Iron</keyword>
<keyword evidence="13" id="KW-0503">Monooxygenase</keyword>
<dbReference type="PANTHER" id="PTHR24292">
    <property type="entry name" value="CYTOCHROME P450"/>
    <property type="match status" value="1"/>
</dbReference>
<evidence type="ECO:0000256" key="13">
    <source>
        <dbReference type="ARBA" id="ARBA00023033"/>
    </source>
</evidence>
<dbReference type="CDD" id="cd11056">
    <property type="entry name" value="CYP6-like"/>
    <property type="match status" value="1"/>
</dbReference>
<evidence type="ECO:0000256" key="2">
    <source>
        <dbReference type="ARBA" id="ARBA00004174"/>
    </source>
</evidence>
<feature type="transmembrane region" description="Helical" evidence="18">
    <location>
        <begin position="666"/>
        <end position="686"/>
    </location>
</feature>
<keyword evidence="6" id="KW-0479">Metal-binding</keyword>
<name>J9HIS7_AEDAE</name>
<evidence type="ECO:0000256" key="10">
    <source>
        <dbReference type="ARBA" id="ARBA00022848"/>
    </source>
</evidence>
<dbReference type="InterPro" id="IPR019787">
    <property type="entry name" value="Znf_PHD-finger"/>
</dbReference>
<feature type="transmembrane region" description="Helical" evidence="18">
    <location>
        <begin position="282"/>
        <end position="304"/>
    </location>
</feature>
<dbReference type="VEuPathDB" id="VectorBase:AAEL023149"/>
<evidence type="ECO:0000259" key="19">
    <source>
        <dbReference type="PROSITE" id="PS50016"/>
    </source>
</evidence>
<keyword evidence="7 15" id="KW-0863">Zinc-finger</keyword>
<dbReference type="GO" id="GO:0020037">
    <property type="term" value="F:heme binding"/>
    <property type="evidence" value="ECO:0007669"/>
    <property type="project" value="InterPro"/>
</dbReference>
<keyword evidence="18" id="KW-0812">Transmembrane</keyword>
<dbReference type="GO" id="GO:0005506">
    <property type="term" value="F:iron ion binding"/>
    <property type="evidence" value="ECO:0007669"/>
    <property type="project" value="InterPro"/>
</dbReference>
<dbReference type="Pfam" id="PF00628">
    <property type="entry name" value="PHD"/>
    <property type="match status" value="1"/>
</dbReference>
<dbReference type="PROSITE" id="PS50016">
    <property type="entry name" value="ZF_PHD_2"/>
    <property type="match status" value="1"/>
</dbReference>
<evidence type="ECO:0000313" key="21">
    <source>
        <dbReference type="Proteomes" id="UP000682892"/>
    </source>
</evidence>
<dbReference type="SMART" id="SM00249">
    <property type="entry name" value="PHD"/>
    <property type="match status" value="1"/>
</dbReference>
<evidence type="ECO:0000256" key="8">
    <source>
        <dbReference type="ARBA" id="ARBA00022824"/>
    </source>
</evidence>
<dbReference type="PRINTS" id="PR00464">
    <property type="entry name" value="EP450II"/>
</dbReference>
<feature type="region of interest" description="Disordered" evidence="17">
    <location>
        <begin position="174"/>
        <end position="276"/>
    </location>
</feature>
<dbReference type="InterPro" id="IPR001128">
    <property type="entry name" value="Cyt_P450"/>
</dbReference>
<evidence type="ECO:0000256" key="18">
    <source>
        <dbReference type="SAM" id="Phobius"/>
    </source>
</evidence>
<feature type="compositionally biased region" description="Acidic residues" evidence="17">
    <location>
        <begin position="195"/>
        <end position="204"/>
    </location>
</feature>
<dbReference type="eggNOG" id="KOG0158">
    <property type="taxonomic scope" value="Eukaryota"/>
</dbReference>
<dbReference type="Proteomes" id="UP000682892">
    <property type="component" value="Chromosome 1"/>
</dbReference>
<evidence type="ECO:0000256" key="16">
    <source>
        <dbReference type="SAM" id="Coils"/>
    </source>
</evidence>
<comment type="subcellular location">
    <subcellularLocation>
        <location evidence="3">Endoplasmic reticulum membrane</location>
        <topology evidence="3">Peripheral membrane protein</topology>
    </subcellularLocation>
    <subcellularLocation>
        <location evidence="2">Microsome membrane</location>
        <topology evidence="2">Peripheral membrane protein</topology>
    </subcellularLocation>
</comment>
<protein>
    <submittedName>
        <fullName evidence="20">AAEL017556-PA</fullName>
    </submittedName>
</protein>
<evidence type="ECO:0000256" key="17">
    <source>
        <dbReference type="SAM" id="MobiDB-lite"/>
    </source>
</evidence>
<proteinExistence type="inferred from homology"/>
<dbReference type="SUPFAM" id="SSF48264">
    <property type="entry name" value="Cytochrome P450"/>
    <property type="match status" value="1"/>
</dbReference>
<keyword evidence="10" id="KW-0492">Microsome</keyword>
<dbReference type="GO" id="GO:0005789">
    <property type="term" value="C:endoplasmic reticulum membrane"/>
    <property type="evidence" value="ECO:0007669"/>
    <property type="project" value="UniProtKB-SubCell"/>
</dbReference>
<evidence type="ECO:0000313" key="20">
    <source>
        <dbReference type="EMBL" id="EJY57789.1"/>
    </source>
</evidence>
<dbReference type="GO" id="GO:0016705">
    <property type="term" value="F:oxidoreductase activity, acting on paired donors, with incorporation or reduction of molecular oxygen"/>
    <property type="evidence" value="ECO:0007669"/>
    <property type="project" value="InterPro"/>
</dbReference>
<keyword evidence="5" id="KW-0349">Heme</keyword>
<dbReference type="PhylomeDB" id="J9HIS7"/>
<dbReference type="Gene3D" id="2.60.120.650">
    <property type="entry name" value="Cupin"/>
    <property type="match status" value="1"/>
</dbReference>
<dbReference type="VEuPathDB" id="VectorBase:AAEL022266"/>
<dbReference type="InterPro" id="IPR011011">
    <property type="entry name" value="Znf_FYVE_PHD"/>
</dbReference>
<evidence type="ECO:0000256" key="15">
    <source>
        <dbReference type="PROSITE-ProRule" id="PRU00146"/>
    </source>
</evidence>
<feature type="domain" description="PHD-type" evidence="19">
    <location>
        <begin position="1"/>
        <end position="35"/>
    </location>
</feature>
<keyword evidence="18" id="KW-1133">Transmembrane helix</keyword>
<feature type="transmembrane region" description="Helical" evidence="18">
    <location>
        <begin position="706"/>
        <end position="724"/>
    </location>
</feature>
<dbReference type="InterPro" id="IPR001965">
    <property type="entry name" value="Znf_PHD"/>
</dbReference>
<evidence type="ECO:0000256" key="4">
    <source>
        <dbReference type="ARBA" id="ARBA00010617"/>
    </source>
</evidence>
<dbReference type="Gene3D" id="1.10.630.10">
    <property type="entry name" value="Cytochrome P450"/>
    <property type="match status" value="1"/>
</dbReference>
<dbReference type="PaxDb" id="7159-AAEL017556-PB"/>
<evidence type="ECO:0000256" key="6">
    <source>
        <dbReference type="ARBA" id="ARBA00022723"/>
    </source>
</evidence>
<comment type="similarity">
    <text evidence="4">Belongs to the cytochrome P450 family.</text>
</comment>
<evidence type="ECO:0000256" key="14">
    <source>
        <dbReference type="ARBA" id="ARBA00023136"/>
    </source>
</evidence>
<organism evidence="20 21">
    <name type="scientific">Aedes aegypti</name>
    <name type="common">Yellowfever mosquito</name>
    <name type="synonym">Culex aegypti</name>
    <dbReference type="NCBI Taxonomy" id="7159"/>
    <lineage>
        <taxon>Eukaryota</taxon>
        <taxon>Metazoa</taxon>
        <taxon>Ecdysozoa</taxon>
        <taxon>Arthropoda</taxon>
        <taxon>Hexapoda</taxon>
        <taxon>Insecta</taxon>
        <taxon>Pterygota</taxon>
        <taxon>Neoptera</taxon>
        <taxon>Endopterygota</taxon>
        <taxon>Diptera</taxon>
        <taxon>Nematocera</taxon>
        <taxon>Culicoidea</taxon>
        <taxon>Culicidae</taxon>
        <taxon>Culicinae</taxon>
        <taxon>Aedini</taxon>
        <taxon>Aedes</taxon>
        <taxon>Stegomyia</taxon>
    </lineage>
</organism>
<evidence type="ECO:0000256" key="5">
    <source>
        <dbReference type="ARBA" id="ARBA00022617"/>
    </source>
</evidence>
<reference evidence="20" key="2">
    <citation type="journal article" date="2007" name="Science">
        <title>Genome sequence of Aedes aegypti, a major arbovirus vector.</title>
        <authorList>
            <person name="Nene V."/>
            <person name="Wortman J.R."/>
            <person name="Lawson D."/>
            <person name="Haas B."/>
            <person name="Kodira C."/>
            <person name="Tu Z.J."/>
            <person name="Loftus B."/>
            <person name="Xi Z."/>
            <person name="Megy K."/>
            <person name="Grabherr M."/>
            <person name="Ren Q."/>
            <person name="Zdobnov E.M."/>
            <person name="Lobo N.F."/>
            <person name="Campbell K.S."/>
            <person name="Brown S.E."/>
            <person name="Bonaldo M.F."/>
            <person name="Zhu J."/>
            <person name="Sinkins S.P."/>
            <person name="Hogenkamp D.G."/>
            <person name="Amedeo P."/>
            <person name="Arensburger P."/>
            <person name="Atkinson P.W."/>
            <person name="Bidwell S."/>
            <person name="Biedler J."/>
            <person name="Birney E."/>
            <person name="Bruggner R.V."/>
            <person name="Costas J."/>
            <person name="Coy M.R."/>
            <person name="Crabtree J."/>
            <person name="Crawford M."/>
            <person name="Debruyn B."/>
            <person name="Decaprio D."/>
            <person name="Eiglmeier K."/>
            <person name="Eisenstadt E."/>
            <person name="El-Dorry H."/>
            <person name="Gelbart W.M."/>
            <person name="Gomes S.L."/>
            <person name="Hammond M."/>
            <person name="Hannick L.I."/>
            <person name="Hogan J.R."/>
            <person name="Holmes M.H."/>
            <person name="Jaffe D."/>
            <person name="Johnston J.S."/>
            <person name="Kennedy R.C."/>
            <person name="Koo H."/>
            <person name="Kravitz S."/>
            <person name="Kriventseva E.V."/>
            <person name="Kulp D."/>
            <person name="Labutti K."/>
            <person name="Lee E."/>
            <person name="Li S."/>
            <person name="Lovin D.D."/>
            <person name="Mao C."/>
            <person name="Mauceli E."/>
            <person name="Menck C.F."/>
            <person name="Miller J.R."/>
            <person name="Montgomery P."/>
            <person name="Mori A."/>
            <person name="Nascimento A.L."/>
            <person name="Naveira H.F."/>
            <person name="Nusbaum C."/>
            <person name="O'leary S."/>
            <person name="Orvis J."/>
            <person name="Pertea M."/>
            <person name="Quesneville H."/>
            <person name="Reidenbach K.R."/>
            <person name="Rogers Y.H."/>
            <person name="Roth C.W."/>
            <person name="Schneider J.R."/>
            <person name="Schatz M."/>
            <person name="Shumway M."/>
            <person name="Stanke M."/>
            <person name="Stinson E.O."/>
            <person name="Tubio J.M."/>
            <person name="Vanzee J.P."/>
            <person name="Verjovski-Almeida S."/>
            <person name="Werner D."/>
            <person name="White O."/>
            <person name="Wyder S."/>
            <person name="Zeng Q."/>
            <person name="Zhao Q."/>
            <person name="Zhao Y."/>
            <person name="Hill C.A."/>
            <person name="Raikhel A.S."/>
            <person name="Soares M.B."/>
            <person name="Knudson D.L."/>
            <person name="Lee N.H."/>
            <person name="Galagan J."/>
            <person name="Salzberg S.L."/>
            <person name="Paulsen I.T."/>
            <person name="Dimopoulos G."/>
            <person name="Collins F.H."/>
            <person name="Birren B."/>
            <person name="Fraser-Liggett C.M."/>
            <person name="Severson D.W."/>
        </authorList>
    </citation>
    <scope>NUCLEOTIDE SEQUENCE [LARGE SCALE GENOMIC DNA]</scope>
    <source>
        <strain evidence="20">Liverpool</strain>
    </source>
</reference>
<dbReference type="EMBL" id="CH477556">
    <property type="protein sequence ID" value="EJY57789.1"/>
    <property type="molecule type" value="Genomic_DNA"/>
</dbReference>
<evidence type="ECO:0000256" key="3">
    <source>
        <dbReference type="ARBA" id="ARBA00004406"/>
    </source>
</evidence>
<dbReference type="InterPro" id="IPR002402">
    <property type="entry name" value="Cyt_P450_E_grp-II"/>
</dbReference>
<feature type="coiled-coil region" evidence="16">
    <location>
        <begin position="111"/>
        <end position="149"/>
    </location>
</feature>
<dbReference type="PANTHER" id="PTHR24292:SF103">
    <property type="entry name" value="CYTOCHROME P450 6BS1"/>
    <property type="match status" value="1"/>
</dbReference>
<dbReference type="Pfam" id="PF00067">
    <property type="entry name" value="p450"/>
    <property type="match status" value="1"/>
</dbReference>
<keyword evidence="14 18" id="KW-0472">Membrane</keyword>
<evidence type="ECO:0000256" key="7">
    <source>
        <dbReference type="ARBA" id="ARBA00022771"/>
    </source>
</evidence>
<feature type="compositionally biased region" description="Basic and acidic residues" evidence="17">
    <location>
        <begin position="223"/>
        <end position="242"/>
    </location>
</feature>
<keyword evidence="16" id="KW-0175">Coiled coil</keyword>
<sequence>MVQCDTCDEWYHYSCAGVSEDIKDYSWICLKCVNAKATKGATVRKMTTRAAAAKGAKRATFRTTKKKNVEDSIKKDVVEAEGRVKDAKSTVDAKFSKTASVTSRATRKSAKARLDVELQQIEAEEALMREEMQRKRELAKKKFEVLKEMADLEGSGESAVDQPNAVHKVEHWLKHHGEDHTKSKRLPYKEASSSDSDDEVDSETSSEGTGSELDSDEETSSDSEVHCDRVEERSVGELEARRHYGMKKTTTSKNAKCGSSKPSGTERQQSFRSEKRLSKDELAAPATMLLYLLLTVVTLAYLWIGRRYSYWKQRSVPYVEPRFPFGNLQGLNKRHFGLLAQDVYSKLKGSGSKFGGMFFFVNPVAVILDLDFAKDVFVKDFQYFHDRGVYSNEKVDPITSHLVAMEGIKWKNLRAKLTPTFTSGKMKMMFPTITAVADEFRKCMVNEVDKGGEIEMKEFLARFTTDVIGSCAFGLECNSLADPEAEFRKMGKKALTMSPMGFLRRILSVTFRDLAKFLGVRISDPDVATFFMNVVRSTIEYRERNKVQRNDFMDLLIKLKNVEPIDENTNQLGPLTFNEIVAQAFVFFLAGFETSSTTMCFCLYELAKNQELQDKARRNIDEVLAKYGTMTYEAVHEMRYMENCINESLRKYPPLPNILRNVNNSLLLPVSCAAVALLSFLLYYSVPAPLISSYSGSAELPPFHSVPFLPWLLPIPAPVYPFRLRIEGKFIRLRSTNYRRFIVPVPLSPFPPRLLPSNRCIRSGSALSDQLRPTNYR</sequence>
<evidence type="ECO:0000256" key="9">
    <source>
        <dbReference type="ARBA" id="ARBA00022833"/>
    </source>
</evidence>
<dbReference type="InterPro" id="IPR050476">
    <property type="entry name" value="Insect_CytP450_Detox"/>
</dbReference>
<evidence type="ECO:0000256" key="12">
    <source>
        <dbReference type="ARBA" id="ARBA00023004"/>
    </source>
</evidence>
<dbReference type="AlphaFoldDB" id="J9HIS7"/>
<dbReference type="VEuPathDB" id="VectorBase:AAEL017556"/>
<dbReference type="InterPro" id="IPR036396">
    <property type="entry name" value="Cyt_P450_sf"/>
</dbReference>
<dbReference type="GO" id="GO:0008270">
    <property type="term" value="F:zinc ion binding"/>
    <property type="evidence" value="ECO:0007669"/>
    <property type="project" value="UniProtKB-KW"/>
</dbReference>
<feature type="compositionally biased region" description="Polar residues" evidence="17">
    <location>
        <begin position="260"/>
        <end position="271"/>
    </location>
</feature>
<reference evidence="20" key="3">
    <citation type="submission" date="2012-09" db="EMBL/GenBank/DDBJ databases">
        <authorList>
            <consortium name="VectorBase"/>
        </authorList>
    </citation>
    <scope>NUCLEOTIDE SEQUENCE</scope>
    <source>
        <strain evidence="20">Liverpool</strain>
    </source>
</reference>
<keyword evidence="11" id="KW-0560">Oxidoreductase</keyword>
<evidence type="ECO:0000256" key="11">
    <source>
        <dbReference type="ARBA" id="ARBA00023002"/>
    </source>
</evidence>
<accession>J9HIS7</accession>
<keyword evidence="8" id="KW-0256">Endoplasmic reticulum</keyword>